<dbReference type="eggNOG" id="COG0457">
    <property type="taxonomic scope" value="Bacteria"/>
</dbReference>
<dbReference type="GO" id="GO:0005524">
    <property type="term" value="F:ATP binding"/>
    <property type="evidence" value="ECO:0007669"/>
    <property type="project" value="UniProtKB-UniRule"/>
</dbReference>
<dbReference type="OrthoDB" id="9801841at2"/>
<keyword evidence="4 6" id="KW-0067">ATP-binding</keyword>
<dbReference type="GO" id="GO:0004674">
    <property type="term" value="F:protein serine/threonine kinase activity"/>
    <property type="evidence" value="ECO:0007669"/>
    <property type="project" value="UniProtKB-KW"/>
</dbReference>
<dbReference type="PANTHER" id="PTHR43289:SF6">
    <property type="entry name" value="SERINE_THREONINE-PROTEIN KINASE NEKL-3"/>
    <property type="match status" value="1"/>
</dbReference>
<dbReference type="InterPro" id="IPR017441">
    <property type="entry name" value="Protein_kinase_ATP_BS"/>
</dbReference>
<evidence type="ECO:0000256" key="5">
    <source>
        <dbReference type="PROSITE-ProRule" id="PRU00339"/>
    </source>
</evidence>
<dbReference type="SUPFAM" id="SSF56112">
    <property type="entry name" value="Protein kinase-like (PK-like)"/>
    <property type="match status" value="1"/>
</dbReference>
<dbReference type="PANTHER" id="PTHR43289">
    <property type="entry name" value="MITOGEN-ACTIVATED PROTEIN KINASE KINASE KINASE 20-RELATED"/>
    <property type="match status" value="1"/>
</dbReference>
<keyword evidence="2 6" id="KW-0547">Nucleotide-binding</keyword>
<feature type="binding site" evidence="6">
    <location>
        <position position="107"/>
    </location>
    <ligand>
        <name>ATP</name>
        <dbReference type="ChEBI" id="CHEBI:30616"/>
    </ligand>
</feature>
<dbReference type="CDD" id="cd14014">
    <property type="entry name" value="STKc_PknB_like"/>
    <property type="match status" value="1"/>
</dbReference>
<dbReference type="Pfam" id="PF00069">
    <property type="entry name" value="Pkinase"/>
    <property type="match status" value="1"/>
</dbReference>
<dbReference type="Proteomes" id="UP000001935">
    <property type="component" value="Chromosome"/>
</dbReference>
<keyword evidence="9" id="KW-0723">Serine/threonine-protein kinase</keyword>
<keyword evidence="1" id="KW-0808">Transferase</keyword>
<evidence type="ECO:0000256" key="6">
    <source>
        <dbReference type="PROSITE-ProRule" id="PRU10141"/>
    </source>
</evidence>
<feature type="domain" description="Protein kinase" evidence="8">
    <location>
        <begin position="78"/>
        <end position="327"/>
    </location>
</feature>
<dbReference type="PROSITE" id="PS50011">
    <property type="entry name" value="PROTEIN_KINASE_DOM"/>
    <property type="match status" value="1"/>
</dbReference>
<dbReference type="InterPro" id="IPR011990">
    <property type="entry name" value="TPR-like_helical_dom_sf"/>
</dbReference>
<evidence type="ECO:0000313" key="10">
    <source>
        <dbReference type="Proteomes" id="UP000001935"/>
    </source>
</evidence>
<dbReference type="EMBL" id="CP000251">
    <property type="protein sequence ID" value="ABC81894.1"/>
    <property type="molecule type" value="Genomic_DNA"/>
</dbReference>
<protein>
    <submittedName>
        <fullName evidence="9">Serine/threonine protein kinase</fullName>
    </submittedName>
</protein>
<dbReference type="SMART" id="SM00220">
    <property type="entry name" value="S_TKc"/>
    <property type="match status" value="1"/>
</dbReference>
<evidence type="ECO:0000259" key="8">
    <source>
        <dbReference type="PROSITE" id="PS50011"/>
    </source>
</evidence>
<gene>
    <name evidence="9" type="ordered locus">Adeh_2124</name>
</gene>
<evidence type="ECO:0000256" key="7">
    <source>
        <dbReference type="SAM" id="MobiDB-lite"/>
    </source>
</evidence>
<dbReference type="InterPro" id="IPR011009">
    <property type="entry name" value="Kinase-like_dom_sf"/>
</dbReference>
<evidence type="ECO:0000256" key="2">
    <source>
        <dbReference type="ARBA" id="ARBA00022741"/>
    </source>
</evidence>
<evidence type="ECO:0000256" key="1">
    <source>
        <dbReference type="ARBA" id="ARBA00022679"/>
    </source>
</evidence>
<evidence type="ECO:0000256" key="3">
    <source>
        <dbReference type="ARBA" id="ARBA00022777"/>
    </source>
</evidence>
<dbReference type="HOGENOM" id="CLU_301621_0_0_7"/>
<accession>Q2IJR8</accession>
<evidence type="ECO:0000313" key="9">
    <source>
        <dbReference type="EMBL" id="ABC81894.1"/>
    </source>
</evidence>
<dbReference type="AlphaFoldDB" id="Q2IJR8"/>
<keyword evidence="3 9" id="KW-0418">Kinase</keyword>
<sequence length="984" mass="105504">MSGHLIEPGADPGPLVTPPKPAQTAEPVSQDSPRAESSSEHRSVQLTRLLAEMVHVNDVPLGDAWSPVLRPGATIGRFRLVRELGRGGFGVVYEAEDGDLGRTVAVKVVRPGTRIATRGREWMQREAEAVARLNHPNIVTLHDFGQAPEGPYLVFELLRGDSLSRRLEREKTLGFEQVIDLGVAITRALVHAHAAGVVHRDLKPGNVHLTDDGEVKVLDFGFAHLFGRGGIGDGGTPAYMAPEQWEGEGGDARVDLFALGVILHQCLSGALPYRVDKDWSEAQEPGPTPALPRRAAPRALRALVRRLLDRDAARRPASAREARDALLAIQQAHAGRTRRRTLVATASVALSAIALSAWLALDREPPPGEQLKAVLGAMENRAGDPTLDAVPGLLAAALEPSKRVRLLAPARLAAVSREAGLGEPGRLDAERARNLARIAGAGLVLLPSAEPGEHGPVLSVRAVESETGKELFEASADLWSASGMSDGVDQLAERIRREAKERRADRRVRRPVAEAVTASPEAARWYYAGVDCLERAEPVGAAMEACASSFERALALDPAFPLAHYRLAAVRSLQGARDDVGQRHVQAALRGADRLGERERLLVQALAARIGGRLDEARQLYDAILAVAADDLEALEGAGEILWRQGKWADSVPYYEKVVALAPDRQDPLATLVEALGRLRRTEDLRALRERIAARPDSPGRSATLVSIHQWLGESQAALAEARRAFARNGASQAPLLAAAASGAGDVREMEEVAQHVPAAYGRLTRALALAMQGRAREALQECAARYSQVPESQGRHYSAALLVVTAWDAARVWPYAARAAAVNPAYAADLAVPLALLGDVQHARELGRALPPGSVAAEELAALELWRAGDATGALARLAASEARDAWPVEGLPPAYLAAEVSAAFGDHREALAAAQRFLRLPPRGTWRAFAYPRTLYITALAQRNLGDRAAARTTVDRLLGMLAHADADVPLARDARALRASL</sequence>
<evidence type="ECO:0000256" key="4">
    <source>
        <dbReference type="ARBA" id="ARBA00022840"/>
    </source>
</evidence>
<proteinExistence type="predicted"/>
<feature type="region of interest" description="Disordered" evidence="7">
    <location>
        <begin position="1"/>
        <end position="43"/>
    </location>
</feature>
<dbReference type="KEGG" id="ade:Adeh_2124"/>
<dbReference type="Gene3D" id="1.10.510.10">
    <property type="entry name" value="Transferase(Phosphotransferase) domain 1"/>
    <property type="match status" value="1"/>
</dbReference>
<feature type="repeat" description="TPR" evidence="5">
    <location>
        <begin position="632"/>
        <end position="665"/>
    </location>
</feature>
<dbReference type="eggNOG" id="COG0515">
    <property type="taxonomic scope" value="Bacteria"/>
</dbReference>
<feature type="compositionally biased region" description="Basic and acidic residues" evidence="7">
    <location>
        <begin position="33"/>
        <end position="43"/>
    </location>
</feature>
<dbReference type="InterPro" id="IPR000719">
    <property type="entry name" value="Prot_kinase_dom"/>
</dbReference>
<organism evidence="9 10">
    <name type="scientific">Anaeromyxobacter dehalogenans (strain 2CP-C)</name>
    <dbReference type="NCBI Taxonomy" id="290397"/>
    <lineage>
        <taxon>Bacteria</taxon>
        <taxon>Pseudomonadati</taxon>
        <taxon>Myxococcota</taxon>
        <taxon>Myxococcia</taxon>
        <taxon>Myxococcales</taxon>
        <taxon>Cystobacterineae</taxon>
        <taxon>Anaeromyxobacteraceae</taxon>
        <taxon>Anaeromyxobacter</taxon>
    </lineage>
</organism>
<dbReference type="Gene3D" id="1.25.40.10">
    <property type="entry name" value="Tetratricopeptide repeat domain"/>
    <property type="match status" value="1"/>
</dbReference>
<dbReference type="InterPro" id="IPR019734">
    <property type="entry name" value="TPR_rpt"/>
</dbReference>
<dbReference type="Gene3D" id="3.30.200.20">
    <property type="entry name" value="Phosphorylase Kinase, domain 1"/>
    <property type="match status" value="1"/>
</dbReference>
<dbReference type="SUPFAM" id="SSF48452">
    <property type="entry name" value="TPR-like"/>
    <property type="match status" value="1"/>
</dbReference>
<dbReference type="STRING" id="290397.Adeh_2124"/>
<dbReference type="PROSITE" id="PS00107">
    <property type="entry name" value="PROTEIN_KINASE_ATP"/>
    <property type="match status" value="1"/>
</dbReference>
<keyword evidence="5" id="KW-0802">TPR repeat</keyword>
<reference evidence="9 10" key="1">
    <citation type="submission" date="2006-01" db="EMBL/GenBank/DDBJ databases">
        <title>Complete sequence of Anaeromyxobacter dehalogenans 2CP-C.</title>
        <authorList>
            <consortium name="US DOE Joint Genome Institute"/>
            <person name="Copeland A."/>
            <person name="Lucas S."/>
            <person name="Lapidus A."/>
            <person name="Barry K."/>
            <person name="Detter J.C."/>
            <person name="Glavina T."/>
            <person name="Hammon N."/>
            <person name="Israni S."/>
            <person name="Pitluck S."/>
            <person name="Brettin T."/>
            <person name="Bruce D."/>
            <person name="Han C."/>
            <person name="Tapia R."/>
            <person name="Gilna P."/>
            <person name="Kiss H."/>
            <person name="Schmutz J."/>
            <person name="Larimer F."/>
            <person name="Land M."/>
            <person name="Kyrpides N."/>
            <person name="Anderson I."/>
            <person name="Sanford R.A."/>
            <person name="Ritalahti K.M."/>
            <person name="Thomas H.S."/>
            <person name="Kirby J.R."/>
            <person name="Zhulin I.B."/>
            <person name="Loeffler F.E."/>
            <person name="Richardson P."/>
        </authorList>
    </citation>
    <scope>NUCLEOTIDE SEQUENCE [LARGE SCALE GENOMIC DNA]</scope>
    <source>
        <strain evidence="9 10">2CP-C</strain>
    </source>
</reference>
<dbReference type="PROSITE" id="PS50005">
    <property type="entry name" value="TPR"/>
    <property type="match status" value="1"/>
</dbReference>
<name>Q2IJR8_ANADE</name>